<keyword evidence="9" id="KW-1185">Reference proteome</keyword>
<organism evidence="9 10">
    <name type="scientific">Trichuris muris</name>
    <name type="common">Mouse whipworm</name>
    <dbReference type="NCBI Taxonomy" id="70415"/>
    <lineage>
        <taxon>Eukaryota</taxon>
        <taxon>Metazoa</taxon>
        <taxon>Ecdysozoa</taxon>
        <taxon>Nematoda</taxon>
        <taxon>Enoplea</taxon>
        <taxon>Dorylaimia</taxon>
        <taxon>Trichinellida</taxon>
        <taxon>Trichuridae</taxon>
        <taxon>Trichuris</taxon>
    </lineage>
</organism>
<keyword evidence="7" id="KW-1133">Transmembrane helix</keyword>
<dbReference type="PANTHER" id="PTHR45836">
    <property type="entry name" value="SLIT HOMOLOG"/>
    <property type="match status" value="1"/>
</dbReference>
<dbReference type="PROSITE" id="PS50026">
    <property type="entry name" value="EGF_3"/>
    <property type="match status" value="4"/>
</dbReference>
<keyword evidence="7" id="KW-0472">Membrane</keyword>
<dbReference type="GO" id="GO:0043235">
    <property type="term" value="C:receptor complex"/>
    <property type="evidence" value="ECO:0007669"/>
    <property type="project" value="TreeGrafter"/>
</dbReference>
<keyword evidence="2" id="KW-0732">Signal</keyword>
<keyword evidence="4 6" id="KW-1015">Disulfide bond</keyword>
<evidence type="ECO:0000259" key="8">
    <source>
        <dbReference type="PROSITE" id="PS50026"/>
    </source>
</evidence>
<protein>
    <submittedName>
        <fullName evidence="10 11">EGF-like domain-containing protein</fullName>
    </submittedName>
</protein>
<evidence type="ECO:0000256" key="7">
    <source>
        <dbReference type="SAM" id="Phobius"/>
    </source>
</evidence>
<feature type="domain" description="EGF-like" evidence="8">
    <location>
        <begin position="211"/>
        <end position="245"/>
    </location>
</feature>
<evidence type="ECO:0000256" key="6">
    <source>
        <dbReference type="PROSITE-ProRule" id="PRU00076"/>
    </source>
</evidence>
<evidence type="ECO:0000256" key="5">
    <source>
        <dbReference type="ARBA" id="ARBA00023180"/>
    </source>
</evidence>
<evidence type="ECO:0000313" key="9">
    <source>
        <dbReference type="Proteomes" id="UP000046395"/>
    </source>
</evidence>
<reference evidence="9" key="2">
    <citation type="submission" date="2014-03" db="EMBL/GenBank/DDBJ databases">
        <title>The whipworm genome and dual-species transcriptomics of an intimate host-pathogen interaction.</title>
        <authorList>
            <person name="Foth B.J."/>
            <person name="Tsai I.J."/>
            <person name="Reid A.J."/>
            <person name="Bancroft A.J."/>
            <person name="Nichol S."/>
            <person name="Tracey A."/>
            <person name="Holroyd N."/>
            <person name="Cotton J.A."/>
            <person name="Stanley E.J."/>
            <person name="Zarowiecki M."/>
            <person name="Liu J.Z."/>
            <person name="Huckvale T."/>
            <person name="Cooper P.J."/>
            <person name="Grencis R.K."/>
            <person name="Berriman M."/>
        </authorList>
    </citation>
    <scope>NUCLEOTIDE SEQUENCE [LARGE SCALE GENOMIC DNA]</scope>
    <source>
        <strain evidence="9">Edinburgh</strain>
    </source>
</reference>
<dbReference type="InterPro" id="IPR000152">
    <property type="entry name" value="EGF-type_Asp/Asn_hydroxyl_site"/>
</dbReference>
<dbReference type="PROSITE" id="PS01186">
    <property type="entry name" value="EGF_2"/>
    <property type="match status" value="3"/>
</dbReference>
<dbReference type="Proteomes" id="UP000046395">
    <property type="component" value="Unassembled WGS sequence"/>
</dbReference>
<feature type="disulfide bond" evidence="6">
    <location>
        <begin position="214"/>
        <end position="224"/>
    </location>
</feature>
<dbReference type="PROSITE" id="PS00022">
    <property type="entry name" value="EGF_1"/>
    <property type="match status" value="5"/>
</dbReference>
<reference evidence="9" key="1">
    <citation type="submission" date="2013-11" db="EMBL/GenBank/DDBJ databases">
        <authorList>
            <person name="Aslett M."/>
        </authorList>
    </citation>
    <scope>NUCLEOTIDE SEQUENCE [LARGE SCALE GENOMIC DNA]</scope>
    <source>
        <strain evidence="9">Edinburgh</strain>
    </source>
</reference>
<dbReference type="WBParaSite" id="TMUE_0000000109.1">
    <property type="protein sequence ID" value="TMUE_0000000109.1"/>
    <property type="gene ID" value="WBGene00296057"/>
</dbReference>
<dbReference type="InterPro" id="IPR000742">
    <property type="entry name" value="EGF"/>
</dbReference>
<feature type="disulfide bond" evidence="6">
    <location>
        <begin position="140"/>
        <end position="150"/>
    </location>
</feature>
<sequence>MKHIAGQSTGLYEQAMIHQVSLILFIICPASPLWWFSFTRYIVVRQHGYPVHDYDAGNMPCPDEACKNGGICHRSNSYKRCVCQMHWAGMYCEEAVTPCDDNMMCNGLGACVIADKQRKCACNWLYEGEYCEIRVKPFGCNRHTCVHGSCLINKYGVHGCKCFEGYAGDSCQNGINECASSPCQNKGTCINGNNEYFCECIEGFRGTNCQIPSCKPGLCLHGTCRNLEDGFECDCHFGFKGRHCNNIVDNQTTSSSVEVIDPQIQNKQHGQETSFWDAGKIFAICLTVLCVLGLIGWAIIKYKIVNAIDYSSSVVSHIDGEVLERFHESRKRLCLGCTCIKKHMKRMNHVPRGKVSKSIPAMTDGSSGNA</sequence>
<dbReference type="FunFam" id="2.10.25.10:FF:000122">
    <property type="entry name" value="Protein crumbs homolog 2"/>
    <property type="match status" value="1"/>
</dbReference>
<keyword evidence="1 6" id="KW-0245">EGF-like domain</keyword>
<dbReference type="SUPFAM" id="SSF57184">
    <property type="entry name" value="Growth factor receptor domain"/>
    <property type="match status" value="1"/>
</dbReference>
<feature type="disulfide bond" evidence="6">
    <location>
        <begin position="235"/>
        <end position="244"/>
    </location>
</feature>
<dbReference type="InterPro" id="IPR009030">
    <property type="entry name" value="Growth_fac_rcpt_cys_sf"/>
</dbReference>
<evidence type="ECO:0000313" key="10">
    <source>
        <dbReference type="WBParaSite" id="TMUE_0000000109.1"/>
    </source>
</evidence>
<evidence type="ECO:0000256" key="4">
    <source>
        <dbReference type="ARBA" id="ARBA00023157"/>
    </source>
</evidence>
<dbReference type="GO" id="GO:0005886">
    <property type="term" value="C:plasma membrane"/>
    <property type="evidence" value="ECO:0007669"/>
    <property type="project" value="TreeGrafter"/>
</dbReference>
<dbReference type="Pfam" id="PF00008">
    <property type="entry name" value="EGF"/>
    <property type="match status" value="1"/>
</dbReference>
<dbReference type="SMART" id="SM00179">
    <property type="entry name" value="EGF_CA"/>
    <property type="match status" value="2"/>
</dbReference>
<dbReference type="SUPFAM" id="SSF57196">
    <property type="entry name" value="EGF/Laminin"/>
    <property type="match status" value="2"/>
</dbReference>
<dbReference type="PROSITE" id="PS00010">
    <property type="entry name" value="ASX_HYDROXYL"/>
    <property type="match status" value="2"/>
</dbReference>
<evidence type="ECO:0000313" key="11">
    <source>
        <dbReference type="WBParaSite" id="TMUE_2000010061.1"/>
    </source>
</evidence>
<feature type="domain" description="EGF-like" evidence="8">
    <location>
        <begin position="136"/>
        <end position="172"/>
    </location>
</feature>
<feature type="disulfide bond" evidence="6">
    <location>
        <begin position="83"/>
        <end position="92"/>
    </location>
</feature>
<dbReference type="AlphaFoldDB" id="A0A5S6PZ04"/>
<dbReference type="PANTHER" id="PTHR45836:SF13">
    <property type="entry name" value="PROTEIN CRUMBS"/>
    <property type="match status" value="1"/>
</dbReference>
<name>A0A5S6PZ04_TRIMR</name>
<keyword evidence="7" id="KW-0812">Transmembrane</keyword>
<comment type="caution">
    <text evidence="6">Lacks conserved residue(s) required for the propagation of feature annotation.</text>
</comment>
<feature type="transmembrane region" description="Helical" evidence="7">
    <location>
        <begin position="281"/>
        <end position="300"/>
    </location>
</feature>
<feature type="disulfide bond" evidence="6">
    <location>
        <begin position="200"/>
        <end position="209"/>
    </location>
</feature>
<evidence type="ECO:0000256" key="2">
    <source>
        <dbReference type="ARBA" id="ARBA00022729"/>
    </source>
</evidence>
<dbReference type="SMART" id="SM00181">
    <property type="entry name" value="EGF"/>
    <property type="match status" value="5"/>
</dbReference>
<dbReference type="CDD" id="cd00054">
    <property type="entry name" value="EGF_CA"/>
    <property type="match status" value="2"/>
</dbReference>
<reference evidence="10 11" key="3">
    <citation type="submission" date="2019-12" db="UniProtKB">
        <authorList>
            <consortium name="WormBaseParasite"/>
        </authorList>
    </citation>
    <scope>IDENTIFICATION</scope>
</reference>
<feature type="disulfide bond" evidence="6">
    <location>
        <begin position="162"/>
        <end position="171"/>
    </location>
</feature>
<dbReference type="STRING" id="70415.A0A5S6PZ04"/>
<dbReference type="InterPro" id="IPR051355">
    <property type="entry name" value="Notch/Slit_guidance"/>
</dbReference>
<feature type="domain" description="EGF-like" evidence="8">
    <location>
        <begin position="174"/>
        <end position="210"/>
    </location>
</feature>
<keyword evidence="5" id="KW-0325">Glycoprotein</keyword>
<dbReference type="InterPro" id="IPR001881">
    <property type="entry name" value="EGF-like_Ca-bd_dom"/>
</dbReference>
<dbReference type="GO" id="GO:0007219">
    <property type="term" value="P:Notch signaling pathway"/>
    <property type="evidence" value="ECO:0007669"/>
    <property type="project" value="TreeGrafter"/>
</dbReference>
<evidence type="ECO:0000256" key="3">
    <source>
        <dbReference type="ARBA" id="ARBA00022737"/>
    </source>
</evidence>
<feature type="domain" description="EGF-like" evidence="8">
    <location>
        <begin position="57"/>
        <end position="93"/>
    </location>
</feature>
<dbReference type="GO" id="GO:0005509">
    <property type="term" value="F:calcium ion binding"/>
    <property type="evidence" value="ECO:0007669"/>
    <property type="project" value="InterPro"/>
</dbReference>
<feature type="transmembrane region" description="Helical" evidence="7">
    <location>
        <begin position="16"/>
        <end position="36"/>
    </location>
</feature>
<dbReference type="GO" id="GO:0009986">
    <property type="term" value="C:cell surface"/>
    <property type="evidence" value="ECO:0007669"/>
    <property type="project" value="TreeGrafter"/>
</dbReference>
<accession>A0A5S6PZ04</accession>
<evidence type="ECO:0000256" key="1">
    <source>
        <dbReference type="ARBA" id="ARBA00022536"/>
    </source>
</evidence>
<dbReference type="WBParaSite" id="TMUE_2000010061.1">
    <property type="protein sequence ID" value="TMUE_2000010061.1"/>
    <property type="gene ID" value="WBGene00286893"/>
</dbReference>
<proteinExistence type="predicted"/>
<dbReference type="GO" id="GO:0007411">
    <property type="term" value="P:axon guidance"/>
    <property type="evidence" value="ECO:0007669"/>
    <property type="project" value="TreeGrafter"/>
</dbReference>
<keyword evidence="3" id="KW-0677">Repeat</keyword>
<dbReference type="Gene3D" id="2.10.25.10">
    <property type="entry name" value="Laminin"/>
    <property type="match status" value="3"/>
</dbReference>